<feature type="transmembrane region" description="Helical" evidence="1">
    <location>
        <begin position="42"/>
        <end position="61"/>
    </location>
</feature>
<evidence type="ECO:0000313" key="3">
    <source>
        <dbReference type="Proteomes" id="UP001596001"/>
    </source>
</evidence>
<comment type="caution">
    <text evidence="2">The sequence shown here is derived from an EMBL/GenBank/DDBJ whole genome shotgun (WGS) entry which is preliminary data.</text>
</comment>
<proteinExistence type="predicted"/>
<dbReference type="RefSeq" id="WP_382431248.1">
    <property type="nucleotide sequence ID" value="NZ_JBHSHJ010000003.1"/>
</dbReference>
<dbReference type="EMBL" id="JBHSHJ010000003">
    <property type="protein sequence ID" value="MFC4788640.1"/>
    <property type="molecule type" value="Genomic_DNA"/>
</dbReference>
<accession>A0ABV9QC37</accession>
<protein>
    <submittedName>
        <fullName evidence="2">Uncharacterized protein</fullName>
    </submittedName>
</protein>
<gene>
    <name evidence="2" type="ORF">ACFO6X_06535</name>
</gene>
<sequence>MLLALGSRCVGVGSNLSLKRTASSRRLPWFVSGIDMATWKNVISGLLTVAIVTIGGCIVWLDYYFSGMCATTVIDQAASPSGKIKAVVFQIDCGATTDFNSQVAIVPGNKKISEKDALPKSFFAANSDYGKAPEGKAHGPELRLNWLSDSNLEIQYHEFARIIRAEKSSKGVAVDYRSFR</sequence>
<evidence type="ECO:0000256" key="1">
    <source>
        <dbReference type="SAM" id="Phobius"/>
    </source>
</evidence>
<organism evidence="2 3">
    <name type="scientific">Giesbergeria sinuosa</name>
    <dbReference type="NCBI Taxonomy" id="80883"/>
    <lineage>
        <taxon>Bacteria</taxon>
        <taxon>Pseudomonadati</taxon>
        <taxon>Pseudomonadota</taxon>
        <taxon>Betaproteobacteria</taxon>
        <taxon>Burkholderiales</taxon>
        <taxon>Comamonadaceae</taxon>
        <taxon>Giesbergeria</taxon>
    </lineage>
</organism>
<keyword evidence="1" id="KW-0812">Transmembrane</keyword>
<keyword evidence="1" id="KW-0472">Membrane</keyword>
<reference evidence="3" key="1">
    <citation type="journal article" date="2019" name="Int. J. Syst. Evol. Microbiol.">
        <title>The Global Catalogue of Microorganisms (GCM) 10K type strain sequencing project: providing services to taxonomists for standard genome sequencing and annotation.</title>
        <authorList>
            <consortium name="The Broad Institute Genomics Platform"/>
            <consortium name="The Broad Institute Genome Sequencing Center for Infectious Disease"/>
            <person name="Wu L."/>
            <person name="Ma J."/>
        </authorList>
    </citation>
    <scope>NUCLEOTIDE SEQUENCE [LARGE SCALE GENOMIC DNA]</scope>
    <source>
        <strain evidence="3">CCUG 49452</strain>
    </source>
</reference>
<name>A0ABV9QC37_9BURK</name>
<keyword evidence="1" id="KW-1133">Transmembrane helix</keyword>
<keyword evidence="3" id="KW-1185">Reference proteome</keyword>
<dbReference type="Proteomes" id="UP001596001">
    <property type="component" value="Unassembled WGS sequence"/>
</dbReference>
<evidence type="ECO:0000313" key="2">
    <source>
        <dbReference type="EMBL" id="MFC4788640.1"/>
    </source>
</evidence>